<comment type="similarity">
    <text evidence="1 2">Belongs to the NAC-beta family.</text>
</comment>
<evidence type="ECO:0000256" key="3">
    <source>
        <dbReference type="SAM" id="MobiDB-lite"/>
    </source>
</evidence>
<evidence type="ECO:0000259" key="4">
    <source>
        <dbReference type="PROSITE" id="PS51151"/>
    </source>
</evidence>
<feature type="region of interest" description="Disordered" evidence="3">
    <location>
        <begin position="1"/>
        <end position="33"/>
    </location>
</feature>
<dbReference type="InterPro" id="IPR002715">
    <property type="entry name" value="Nas_poly-pep-assoc_cplx_dom"/>
</dbReference>
<keyword evidence="6" id="KW-1185">Reference proteome</keyword>
<evidence type="ECO:0000256" key="1">
    <source>
        <dbReference type="ARBA" id="ARBA00005296"/>
    </source>
</evidence>
<dbReference type="SMART" id="SM01407">
    <property type="entry name" value="NAC"/>
    <property type="match status" value="1"/>
</dbReference>
<gene>
    <name evidence="5" type="primary">EGD1</name>
    <name evidence="5" type="ORF">H4R34_000627</name>
</gene>
<dbReference type="FunFam" id="2.20.70.30:FF:000001">
    <property type="entry name" value="Transcription factor BTF3 homolog"/>
    <property type="match status" value="1"/>
</dbReference>
<feature type="compositionally biased region" description="Acidic residues" evidence="3">
    <location>
        <begin position="131"/>
        <end position="163"/>
    </location>
</feature>
<dbReference type="PANTHER" id="PTHR10351">
    <property type="entry name" value="TRANSCRIPTION FACTOR BTF3 FAMILY MEMBER"/>
    <property type="match status" value="1"/>
</dbReference>
<evidence type="ECO:0000313" key="5">
    <source>
        <dbReference type="EMBL" id="KAJ1984480.1"/>
    </source>
</evidence>
<comment type="subunit">
    <text evidence="2">Part of the nascent polypeptide-associated complex (NAC).</text>
</comment>
<reference evidence="5" key="1">
    <citation type="submission" date="2022-07" db="EMBL/GenBank/DDBJ databases">
        <title>Phylogenomic reconstructions and comparative analyses of Kickxellomycotina fungi.</title>
        <authorList>
            <person name="Reynolds N.K."/>
            <person name="Stajich J.E."/>
            <person name="Barry K."/>
            <person name="Grigoriev I.V."/>
            <person name="Crous P."/>
            <person name="Smith M.E."/>
        </authorList>
    </citation>
    <scope>NUCLEOTIDE SEQUENCE</scope>
    <source>
        <strain evidence="5">RSA 567</strain>
    </source>
</reference>
<proteinExistence type="inferred from homology"/>
<feature type="region of interest" description="Disordered" evidence="3">
    <location>
        <begin position="125"/>
        <end position="163"/>
    </location>
</feature>
<dbReference type="AlphaFoldDB" id="A0A9W8B6T5"/>
<dbReference type="Proteomes" id="UP001151582">
    <property type="component" value="Unassembled WGS sequence"/>
</dbReference>
<keyword evidence="2" id="KW-0805">Transcription regulation</keyword>
<protein>
    <recommendedName>
        <fullName evidence="2">Nascent polypeptide-associated complex subunit beta</fullName>
    </recommendedName>
</protein>
<name>A0A9W8B6T5_9FUNG</name>
<evidence type="ECO:0000256" key="2">
    <source>
        <dbReference type="RuleBase" id="RU361272"/>
    </source>
</evidence>
<sequence>MEMSNVNNLQSQVRMGGRGTPRRNFKRASNASNTVNDKKISSVLKKLNVQPLSNVEQVNMFREDQKVLHFQRPKVQASVNANTFVVSGKGQVKELAELIPGIITQMGPESLATLQKFAEAYEKAQKANAEGGEEEDIPDLVGDFDEVAEKEEEEVKEEEAKEE</sequence>
<dbReference type="CDD" id="cd22055">
    <property type="entry name" value="NAC_BTF3"/>
    <property type="match status" value="1"/>
</dbReference>
<keyword evidence="2" id="KW-0804">Transcription</keyword>
<evidence type="ECO:0000313" key="6">
    <source>
        <dbReference type="Proteomes" id="UP001151582"/>
    </source>
</evidence>
<dbReference type="EMBL" id="JANBQB010000018">
    <property type="protein sequence ID" value="KAJ1984480.1"/>
    <property type="molecule type" value="Genomic_DNA"/>
</dbReference>
<dbReference type="InterPro" id="IPR038187">
    <property type="entry name" value="NAC_A/B_dom_sf"/>
</dbReference>
<feature type="domain" description="NAC-A/B" evidence="4">
    <location>
        <begin position="34"/>
        <end position="99"/>
    </location>
</feature>
<feature type="compositionally biased region" description="Polar residues" evidence="3">
    <location>
        <begin position="1"/>
        <end position="13"/>
    </location>
</feature>
<dbReference type="Gene3D" id="2.20.70.30">
    <property type="entry name" value="Nascent polypeptide-associated complex domain"/>
    <property type="match status" value="1"/>
</dbReference>
<dbReference type="GO" id="GO:0005854">
    <property type="term" value="C:nascent polypeptide-associated complex"/>
    <property type="evidence" value="ECO:0007669"/>
    <property type="project" value="UniProtKB-ARBA"/>
</dbReference>
<accession>A0A9W8B6T5</accession>
<dbReference type="Pfam" id="PF01849">
    <property type="entry name" value="NAC"/>
    <property type="match status" value="1"/>
</dbReference>
<dbReference type="PROSITE" id="PS51151">
    <property type="entry name" value="NAC_AB"/>
    <property type="match status" value="1"/>
</dbReference>
<organism evidence="5 6">
    <name type="scientific">Dimargaris verticillata</name>
    <dbReference type="NCBI Taxonomy" id="2761393"/>
    <lineage>
        <taxon>Eukaryota</taxon>
        <taxon>Fungi</taxon>
        <taxon>Fungi incertae sedis</taxon>
        <taxon>Zoopagomycota</taxon>
        <taxon>Kickxellomycotina</taxon>
        <taxon>Dimargaritomycetes</taxon>
        <taxon>Dimargaritales</taxon>
        <taxon>Dimargaritaceae</taxon>
        <taxon>Dimargaris</taxon>
    </lineage>
</organism>
<comment type="caution">
    <text evidence="5">The sequence shown here is derived from an EMBL/GenBank/DDBJ whole genome shotgun (WGS) entry which is preliminary data.</text>
</comment>
<dbReference type="InterPro" id="IPR039370">
    <property type="entry name" value="BTF3"/>
</dbReference>
<dbReference type="OrthoDB" id="8033832at2759"/>